<organism evidence="1 3">
    <name type="scientific">SAR324 cluster bacterium</name>
    <dbReference type="NCBI Taxonomy" id="2024889"/>
    <lineage>
        <taxon>Bacteria</taxon>
        <taxon>Deltaproteobacteria</taxon>
        <taxon>SAR324 cluster</taxon>
    </lineage>
</organism>
<gene>
    <name evidence="2" type="ORF">DSY97_00980</name>
    <name evidence="1" type="ORF">DSY98_05820</name>
</gene>
<dbReference type="Proteomes" id="UP000286732">
    <property type="component" value="Unassembled WGS sequence"/>
</dbReference>
<evidence type="ECO:0000313" key="1">
    <source>
        <dbReference type="EMBL" id="RTZ79447.1"/>
    </source>
</evidence>
<proteinExistence type="predicted"/>
<dbReference type="EMBL" id="QNZL01000028">
    <property type="protein sequence ID" value="RTZ81489.1"/>
    <property type="molecule type" value="Genomic_DNA"/>
</dbReference>
<dbReference type="EMBL" id="QNZM01000225">
    <property type="protein sequence ID" value="RTZ79447.1"/>
    <property type="molecule type" value="Genomic_DNA"/>
</dbReference>
<evidence type="ECO:0000313" key="3">
    <source>
        <dbReference type="Proteomes" id="UP000286732"/>
    </source>
</evidence>
<protein>
    <submittedName>
        <fullName evidence="1">Uncharacterized protein</fullName>
    </submittedName>
</protein>
<name>A0A432G7D8_9DELT</name>
<evidence type="ECO:0000313" key="2">
    <source>
        <dbReference type="EMBL" id="RTZ81489.1"/>
    </source>
</evidence>
<accession>A0A432G7D8</accession>
<sequence length="67" mass="7766">MKNKWSAFLDQNYDVPEVQFALKSVKILTGTKKRFLKHLSFETEPAEYGKALSAYKLDIQLEEEKNG</sequence>
<comment type="caution">
    <text evidence="1">The sequence shown here is derived from an EMBL/GenBank/DDBJ whole genome shotgun (WGS) entry which is preliminary data.</text>
</comment>
<dbReference type="Proteomes" id="UP000286801">
    <property type="component" value="Unassembled WGS sequence"/>
</dbReference>
<reference evidence="3 4" key="1">
    <citation type="submission" date="2018-06" db="EMBL/GenBank/DDBJ databases">
        <title>Combined omics and stable isotope probing to characterize newly discovered Mariana Back-Arc vent microbial communities.</title>
        <authorList>
            <person name="Trembath-Reichert E."/>
            <person name="Huber J.A."/>
        </authorList>
    </citation>
    <scope>NUCLEOTIDE SEQUENCE [LARGE SCALE GENOMIC DNA]</scope>
    <source>
        <strain evidence="2">MAG 63_1</strain>
        <strain evidence="1">MAG 63_2</strain>
    </source>
</reference>
<dbReference type="AlphaFoldDB" id="A0A432G7D8"/>
<evidence type="ECO:0000313" key="4">
    <source>
        <dbReference type="Proteomes" id="UP000286801"/>
    </source>
</evidence>